<dbReference type="RefSeq" id="WP_217791192.1">
    <property type="nucleotide sequence ID" value="NZ_JAHSPG010000006.1"/>
</dbReference>
<sequence>MAIEWKGVFPALTTKFDAYDQLDLPAFEKNLYAQLEAGVDGIILGGTLGESSVLTVEEKEILVKFCIAKVNGAVPVVVNIAEGSTKEAIRQAKLAKEWGAKGLMLLPPMRYKTDHRETVEYFKAVAAATDLPIILYNNPIDYKTEITLEMFDELVSIPSIQAVKESTRDVTNVTRMINRFGDRFKLLCGVDTLAMEEMLLGASGWVAGLVCAFPAETVAIYRLVKAGRAEEAVPIYRWFMPLLELDIHAKLVQYIKLAEAQTGIGTENVRAPRLAIVGAERERILGIITKALQTRPKLPEYLSIEEKILAV</sequence>
<evidence type="ECO:0000256" key="2">
    <source>
        <dbReference type="PIRNR" id="PIRNR001365"/>
    </source>
</evidence>
<dbReference type="SMART" id="SM01130">
    <property type="entry name" value="DHDPS"/>
    <property type="match status" value="1"/>
</dbReference>
<comment type="caution">
    <text evidence="3">The sequence shown here is derived from an EMBL/GenBank/DDBJ whole genome shotgun (WGS) entry which is preliminary data.</text>
</comment>
<keyword evidence="4" id="KW-1185">Reference proteome</keyword>
<keyword evidence="1 2" id="KW-0456">Lyase</keyword>
<dbReference type="EMBL" id="JAHSPG010000006">
    <property type="protein sequence ID" value="MBV4357549.1"/>
    <property type="molecule type" value="Genomic_DNA"/>
</dbReference>
<dbReference type="Proteomes" id="UP000812270">
    <property type="component" value="Unassembled WGS sequence"/>
</dbReference>
<proteinExistence type="inferred from homology"/>
<gene>
    <name evidence="3" type="ORF">KTO63_10350</name>
</gene>
<evidence type="ECO:0000313" key="3">
    <source>
        <dbReference type="EMBL" id="MBV4357549.1"/>
    </source>
</evidence>
<name>A0A9E2SA68_9BACT</name>
<dbReference type="CDD" id="cd00408">
    <property type="entry name" value="DHDPS-like"/>
    <property type="match status" value="1"/>
</dbReference>
<dbReference type="PANTHER" id="PTHR12128">
    <property type="entry name" value="DIHYDRODIPICOLINATE SYNTHASE"/>
    <property type="match status" value="1"/>
</dbReference>
<organism evidence="3 4">
    <name type="scientific">Pinibacter aurantiacus</name>
    <dbReference type="NCBI Taxonomy" id="2851599"/>
    <lineage>
        <taxon>Bacteria</taxon>
        <taxon>Pseudomonadati</taxon>
        <taxon>Bacteroidota</taxon>
        <taxon>Chitinophagia</taxon>
        <taxon>Chitinophagales</taxon>
        <taxon>Chitinophagaceae</taxon>
        <taxon>Pinibacter</taxon>
    </lineage>
</organism>
<accession>A0A9E2SA68</accession>
<evidence type="ECO:0000313" key="4">
    <source>
        <dbReference type="Proteomes" id="UP000812270"/>
    </source>
</evidence>
<reference evidence="3" key="1">
    <citation type="submission" date="2021-06" db="EMBL/GenBank/DDBJ databases">
        <authorList>
            <person name="Huq M.A."/>
        </authorList>
    </citation>
    <scope>NUCLEOTIDE SEQUENCE</scope>
    <source>
        <strain evidence="3">MAH-26</strain>
    </source>
</reference>
<evidence type="ECO:0000256" key="1">
    <source>
        <dbReference type="ARBA" id="ARBA00023239"/>
    </source>
</evidence>
<dbReference type="GO" id="GO:0008840">
    <property type="term" value="F:4-hydroxy-tetrahydrodipicolinate synthase activity"/>
    <property type="evidence" value="ECO:0007669"/>
    <property type="project" value="TreeGrafter"/>
</dbReference>
<dbReference type="InterPro" id="IPR002220">
    <property type="entry name" value="DapA-like"/>
</dbReference>
<comment type="similarity">
    <text evidence="2">Belongs to the DapA family.</text>
</comment>
<dbReference type="Pfam" id="PF00701">
    <property type="entry name" value="DHDPS"/>
    <property type="match status" value="1"/>
</dbReference>
<dbReference type="PIRSF" id="PIRSF001365">
    <property type="entry name" value="DHDPS"/>
    <property type="match status" value="1"/>
</dbReference>
<protein>
    <submittedName>
        <fullName evidence="3">Dihydrodipicolinate synthase family protein</fullName>
    </submittedName>
</protein>
<dbReference type="AlphaFoldDB" id="A0A9E2SA68"/>
<dbReference type="PANTHER" id="PTHR12128:SF72">
    <property type="entry name" value="DIHYDRODIPICOLINATE SYNTHASE"/>
    <property type="match status" value="1"/>
</dbReference>